<evidence type="ECO:0000256" key="1">
    <source>
        <dbReference type="ARBA" id="ARBA00006271"/>
    </source>
</evidence>
<evidence type="ECO:0000256" key="2">
    <source>
        <dbReference type="ARBA" id="ARBA00021982"/>
    </source>
</evidence>
<dbReference type="HAMAP" id="MF_00096">
    <property type="entry name" value="MutS"/>
    <property type="match status" value="1"/>
</dbReference>
<dbReference type="InterPro" id="IPR007696">
    <property type="entry name" value="DNA_mismatch_repair_MutS_core"/>
</dbReference>
<feature type="binding site" evidence="9">
    <location>
        <begin position="639"/>
        <end position="646"/>
    </location>
    <ligand>
        <name>ATP</name>
        <dbReference type="ChEBI" id="CHEBI:30616"/>
    </ligand>
</feature>
<dbReference type="GO" id="GO:0003684">
    <property type="term" value="F:damaged DNA binding"/>
    <property type="evidence" value="ECO:0007669"/>
    <property type="project" value="UniProtKB-UniRule"/>
</dbReference>
<dbReference type="GO" id="GO:0005524">
    <property type="term" value="F:ATP binding"/>
    <property type="evidence" value="ECO:0007669"/>
    <property type="project" value="UniProtKB-UniRule"/>
</dbReference>
<keyword evidence="14" id="KW-1185">Reference proteome</keyword>
<keyword evidence="5 9" id="KW-0067">ATP-binding</keyword>
<dbReference type="NCBIfam" id="TIGR01070">
    <property type="entry name" value="mutS1"/>
    <property type="match status" value="1"/>
</dbReference>
<dbReference type="InterPro" id="IPR027417">
    <property type="entry name" value="P-loop_NTPase"/>
</dbReference>
<dbReference type="InterPro" id="IPR007860">
    <property type="entry name" value="DNA_mmatch_repair_MutS_con_dom"/>
</dbReference>
<dbReference type="FunFam" id="3.40.50.300:FF:000870">
    <property type="entry name" value="MutS protein homolog 4"/>
    <property type="match status" value="1"/>
</dbReference>
<evidence type="ECO:0000256" key="4">
    <source>
        <dbReference type="ARBA" id="ARBA00022763"/>
    </source>
</evidence>
<comment type="function">
    <text evidence="8 9">This protein is involved in the repair of mismatches in DNA. It is possible that it carries out the mismatch recognition step. This protein has a weak ATPase activity.</text>
</comment>
<dbReference type="InterPro" id="IPR016151">
    <property type="entry name" value="DNA_mismatch_repair_MutS_N"/>
</dbReference>
<dbReference type="STRING" id="617002.SAMN05660653_01558"/>
<evidence type="ECO:0000256" key="8">
    <source>
        <dbReference type="ARBA" id="ARBA00024647"/>
    </source>
</evidence>
<dbReference type="GO" id="GO:0140664">
    <property type="term" value="F:ATP-dependent DNA damage sensor activity"/>
    <property type="evidence" value="ECO:0007669"/>
    <property type="project" value="InterPro"/>
</dbReference>
<dbReference type="Pfam" id="PF05190">
    <property type="entry name" value="MutS_IV"/>
    <property type="match status" value="1"/>
</dbReference>
<keyword evidence="6 9" id="KW-0238">DNA-binding</keyword>
<evidence type="ECO:0000256" key="5">
    <source>
        <dbReference type="ARBA" id="ARBA00022840"/>
    </source>
</evidence>
<dbReference type="SMART" id="SM00534">
    <property type="entry name" value="MUTSac"/>
    <property type="match status" value="1"/>
</dbReference>
<dbReference type="Proteomes" id="UP000198771">
    <property type="component" value="Unassembled WGS sequence"/>
</dbReference>
<dbReference type="GO" id="GO:0030983">
    <property type="term" value="F:mismatched DNA binding"/>
    <property type="evidence" value="ECO:0007669"/>
    <property type="project" value="InterPro"/>
</dbReference>
<dbReference type="SUPFAM" id="SSF52540">
    <property type="entry name" value="P-loop containing nucleoside triphosphate hydrolases"/>
    <property type="match status" value="1"/>
</dbReference>
<dbReference type="GO" id="GO:0005829">
    <property type="term" value="C:cytosol"/>
    <property type="evidence" value="ECO:0007669"/>
    <property type="project" value="TreeGrafter"/>
</dbReference>
<keyword evidence="7 9" id="KW-0234">DNA repair</keyword>
<proteinExistence type="inferred from homology"/>
<dbReference type="Gene3D" id="3.30.420.110">
    <property type="entry name" value="MutS, connector domain"/>
    <property type="match status" value="1"/>
</dbReference>
<name>A0A1G6CIR9_9BACT</name>
<dbReference type="PROSITE" id="PS00486">
    <property type="entry name" value="DNA_MISMATCH_REPAIR_2"/>
    <property type="match status" value="1"/>
</dbReference>
<feature type="compositionally biased region" description="Basic and acidic residues" evidence="11">
    <location>
        <begin position="832"/>
        <end position="841"/>
    </location>
</feature>
<evidence type="ECO:0000313" key="14">
    <source>
        <dbReference type="Proteomes" id="UP000198771"/>
    </source>
</evidence>
<dbReference type="FunFam" id="3.40.1170.10:FF:000001">
    <property type="entry name" value="DNA mismatch repair protein MutS"/>
    <property type="match status" value="1"/>
</dbReference>
<feature type="domain" description="DNA mismatch repair proteins mutS family" evidence="12">
    <location>
        <begin position="713"/>
        <end position="729"/>
    </location>
</feature>
<dbReference type="AlphaFoldDB" id="A0A1G6CIR9"/>
<evidence type="ECO:0000256" key="3">
    <source>
        <dbReference type="ARBA" id="ARBA00022741"/>
    </source>
</evidence>
<evidence type="ECO:0000313" key="13">
    <source>
        <dbReference type="EMBL" id="SDB32759.1"/>
    </source>
</evidence>
<dbReference type="PANTHER" id="PTHR11361:SF34">
    <property type="entry name" value="DNA MISMATCH REPAIR PROTEIN MSH1, MITOCHONDRIAL"/>
    <property type="match status" value="1"/>
</dbReference>
<dbReference type="PIRSF" id="PIRSF037677">
    <property type="entry name" value="DNA_mis_repair_Msh6"/>
    <property type="match status" value="1"/>
</dbReference>
<dbReference type="GO" id="GO:0006298">
    <property type="term" value="P:mismatch repair"/>
    <property type="evidence" value="ECO:0007669"/>
    <property type="project" value="UniProtKB-UniRule"/>
</dbReference>
<dbReference type="RefSeq" id="WP_092119644.1">
    <property type="nucleotide sequence ID" value="NZ_FMXO01000008.1"/>
</dbReference>
<feature type="region of interest" description="Disordered" evidence="11">
    <location>
        <begin position="825"/>
        <end position="856"/>
    </location>
</feature>
<dbReference type="NCBIfam" id="NF003810">
    <property type="entry name" value="PRK05399.1"/>
    <property type="match status" value="1"/>
</dbReference>
<dbReference type="Gene3D" id="3.40.1170.10">
    <property type="entry name" value="DNA repair protein MutS, domain I"/>
    <property type="match status" value="1"/>
</dbReference>
<dbReference type="InterPro" id="IPR007695">
    <property type="entry name" value="DNA_mismatch_repair_MutS-lik_N"/>
</dbReference>
<evidence type="ECO:0000256" key="9">
    <source>
        <dbReference type="HAMAP-Rule" id="MF_00096"/>
    </source>
</evidence>
<dbReference type="SUPFAM" id="SSF55271">
    <property type="entry name" value="DNA repair protein MutS, domain I"/>
    <property type="match status" value="1"/>
</dbReference>
<evidence type="ECO:0000256" key="10">
    <source>
        <dbReference type="RuleBase" id="RU003756"/>
    </source>
</evidence>
<dbReference type="InterPro" id="IPR017261">
    <property type="entry name" value="DNA_mismatch_repair_MutS/MSH"/>
</dbReference>
<keyword evidence="4 9" id="KW-0227">DNA damage</keyword>
<dbReference type="SUPFAM" id="SSF53150">
    <property type="entry name" value="DNA repair protein MutS, domain II"/>
    <property type="match status" value="1"/>
</dbReference>
<dbReference type="Pfam" id="PF05192">
    <property type="entry name" value="MutS_III"/>
    <property type="match status" value="1"/>
</dbReference>
<dbReference type="Pfam" id="PF00488">
    <property type="entry name" value="MutS_V"/>
    <property type="match status" value="1"/>
</dbReference>
<protein>
    <recommendedName>
        <fullName evidence="2 9">DNA mismatch repair protein MutS</fullName>
    </recommendedName>
</protein>
<dbReference type="Gene3D" id="3.40.50.300">
    <property type="entry name" value="P-loop containing nucleotide triphosphate hydrolases"/>
    <property type="match status" value="1"/>
</dbReference>
<evidence type="ECO:0000256" key="11">
    <source>
        <dbReference type="SAM" id="MobiDB-lite"/>
    </source>
</evidence>
<dbReference type="PANTHER" id="PTHR11361">
    <property type="entry name" value="DNA MISMATCH REPAIR PROTEIN MUTS FAMILY MEMBER"/>
    <property type="match status" value="1"/>
</dbReference>
<evidence type="ECO:0000256" key="6">
    <source>
        <dbReference type="ARBA" id="ARBA00023125"/>
    </source>
</evidence>
<dbReference type="Pfam" id="PF05188">
    <property type="entry name" value="MutS_II"/>
    <property type="match status" value="1"/>
</dbReference>
<evidence type="ECO:0000256" key="7">
    <source>
        <dbReference type="ARBA" id="ARBA00023204"/>
    </source>
</evidence>
<sequence>MSDPTPLKLTPMLEQYLSIKAEHPDALLFFRMGDFYELFFEDAERAAGELQIALTSRNPNAEHPVPMCGVPYHACDSYLTQLLKKGIKVAICDQVEDPREAKGLVKRAVTRVLTPGTLIEDAGLEAKEHHYLAALFRDTQTDWGGLAWVDVSTGECTGIRIRGQMQLWSWISKLQPRELLLPDHQRPPIQAGDIASRITPLPQRGFFEFGQAKERVLKSQGVADLQVLDLENKPQLIQAFGALLAYLKQTQKRDPDHLQSLRIIHPGDFLLLDEVTLRNLEIFRRMDGGRGPGTLWHVLDQTRTPMGGRLLETRLQYPWKELRPIQDNQAVVAFFLHQEQLRGELNRLLAKTTDLERICTRISMNRTSPRDFVALLQGIRHLPEIENLLRNLPQTQLPDRQHPDAQHAELPTLLRDALGSWDNLPELTDLLGRALVDSPPLLITDGGIFRSGYHAELDTLLELVEHGRGKLQEILQREQEQTGLSKLKLGYNRVFGYYFELSRSQSGALPERFERRQSLVSSERFITGELKQLEDRLLGASDERKSLEYRLFQDLREIVDQYRPRVMRMADAVARLDVWLALAEAARKWSWSRPVITAELDITVTAGRHPVIEACQGTADYIPNDVTMDAQRRVLIITGPNMGGKSTVLRQTALICILAQIGSFVPAAKAELGLTDRIFTRVGASDNLSLGQSTFMVEMIETARILRQSTRSSLVILDEIGRGTSTYDGLALAWAVVEELVRQGQGGVRTLFATHYHELTSLEGRLAGVRNYNIAVKEWKGEIIFLRRLVPGPSDRSYGIEVAKLAGLPRGVIARAKEILEGLDAGKPNKVSPREKNRLRESLPGMAPAPAATVPGPESEILDQLRKLDPAHLSPMQALTLLQSWREQLESG</sequence>
<keyword evidence="3 9" id="KW-0547">Nucleotide-binding</keyword>
<comment type="similarity">
    <text evidence="1 9 10">Belongs to the DNA mismatch repair MutS family.</text>
</comment>
<dbReference type="SUPFAM" id="SSF48334">
    <property type="entry name" value="DNA repair protein MutS, domain III"/>
    <property type="match status" value="1"/>
</dbReference>
<dbReference type="CDD" id="cd03284">
    <property type="entry name" value="ABC_MutS1"/>
    <property type="match status" value="1"/>
</dbReference>
<dbReference type="OrthoDB" id="9802448at2"/>
<dbReference type="InterPro" id="IPR000432">
    <property type="entry name" value="DNA_mismatch_repair_MutS_C"/>
</dbReference>
<dbReference type="InterPro" id="IPR036678">
    <property type="entry name" value="MutS_con_dom_sf"/>
</dbReference>
<reference evidence="13 14" key="1">
    <citation type="submission" date="2016-10" db="EMBL/GenBank/DDBJ databases">
        <authorList>
            <person name="de Groot N.N."/>
        </authorList>
    </citation>
    <scope>NUCLEOTIDE SEQUENCE [LARGE SCALE GENOMIC DNA]</scope>
    <source>
        <strain evidence="13 14">ASO4-2</strain>
    </source>
</reference>
<dbReference type="InterPro" id="IPR007861">
    <property type="entry name" value="DNA_mismatch_repair_MutS_clamp"/>
</dbReference>
<dbReference type="SMART" id="SM00533">
    <property type="entry name" value="MUTSd"/>
    <property type="match status" value="1"/>
</dbReference>
<dbReference type="Pfam" id="PF01624">
    <property type="entry name" value="MutS_I"/>
    <property type="match status" value="1"/>
</dbReference>
<dbReference type="InterPro" id="IPR036187">
    <property type="entry name" value="DNA_mismatch_repair_MutS_sf"/>
</dbReference>
<organism evidence="13 14">
    <name type="scientific">Desulfonatronum thiosulfatophilum</name>
    <dbReference type="NCBI Taxonomy" id="617002"/>
    <lineage>
        <taxon>Bacteria</taxon>
        <taxon>Pseudomonadati</taxon>
        <taxon>Thermodesulfobacteriota</taxon>
        <taxon>Desulfovibrionia</taxon>
        <taxon>Desulfovibrionales</taxon>
        <taxon>Desulfonatronaceae</taxon>
        <taxon>Desulfonatronum</taxon>
    </lineage>
</organism>
<dbReference type="EMBL" id="FMXO01000008">
    <property type="protein sequence ID" value="SDB32759.1"/>
    <property type="molecule type" value="Genomic_DNA"/>
</dbReference>
<gene>
    <name evidence="9" type="primary">mutS</name>
    <name evidence="13" type="ORF">SAMN05660653_01558</name>
</gene>
<dbReference type="InterPro" id="IPR045076">
    <property type="entry name" value="MutS"/>
</dbReference>
<dbReference type="Gene3D" id="1.10.1420.10">
    <property type="match status" value="2"/>
</dbReference>
<dbReference type="InterPro" id="IPR005748">
    <property type="entry name" value="DNA_mismatch_repair_MutS"/>
</dbReference>
<accession>A0A1G6CIR9</accession>
<evidence type="ECO:0000259" key="12">
    <source>
        <dbReference type="PROSITE" id="PS00486"/>
    </source>
</evidence>